<reference evidence="2" key="2">
    <citation type="submission" date="2020-11" db="EMBL/GenBank/DDBJ databases">
        <authorList>
            <person name="Cecchin M."/>
            <person name="Marcolungo L."/>
            <person name="Rossato M."/>
            <person name="Girolomoni L."/>
            <person name="Cosentino E."/>
            <person name="Cuine S."/>
            <person name="Li-Beisson Y."/>
            <person name="Delledonne M."/>
            <person name="Ballottari M."/>
        </authorList>
    </citation>
    <scope>NUCLEOTIDE SEQUENCE</scope>
    <source>
        <strain evidence="2">211/11P</strain>
        <tissue evidence="2">Whole cell</tissue>
    </source>
</reference>
<feature type="compositionally biased region" description="Polar residues" evidence="1">
    <location>
        <begin position="51"/>
        <end position="61"/>
    </location>
</feature>
<protein>
    <submittedName>
        <fullName evidence="2">Uncharacterized protein</fullName>
    </submittedName>
</protein>
<dbReference type="AlphaFoldDB" id="A0A9D4TLL5"/>
<evidence type="ECO:0000313" key="2">
    <source>
        <dbReference type="EMBL" id="KAI3428733.1"/>
    </source>
</evidence>
<accession>A0A9D4TLL5</accession>
<reference evidence="2" key="1">
    <citation type="journal article" date="2019" name="Plant J.">
        <title>Chlorella vulgaris genome assembly and annotation reveals the molecular basis for metabolic acclimation to high light conditions.</title>
        <authorList>
            <person name="Cecchin M."/>
            <person name="Marcolungo L."/>
            <person name="Rossato M."/>
            <person name="Girolomoni L."/>
            <person name="Cosentino E."/>
            <person name="Cuine S."/>
            <person name="Li-Beisson Y."/>
            <person name="Delledonne M."/>
            <person name="Ballottari M."/>
        </authorList>
    </citation>
    <scope>NUCLEOTIDE SEQUENCE</scope>
    <source>
        <strain evidence="2">211/11P</strain>
    </source>
</reference>
<proteinExistence type="predicted"/>
<dbReference type="EMBL" id="SIDB01000009">
    <property type="protein sequence ID" value="KAI3428733.1"/>
    <property type="molecule type" value="Genomic_DNA"/>
</dbReference>
<evidence type="ECO:0000313" key="3">
    <source>
        <dbReference type="Proteomes" id="UP001055712"/>
    </source>
</evidence>
<dbReference type="Proteomes" id="UP001055712">
    <property type="component" value="Unassembled WGS sequence"/>
</dbReference>
<comment type="caution">
    <text evidence="2">The sequence shown here is derived from an EMBL/GenBank/DDBJ whole genome shotgun (WGS) entry which is preliminary data.</text>
</comment>
<evidence type="ECO:0000256" key="1">
    <source>
        <dbReference type="SAM" id="MobiDB-lite"/>
    </source>
</evidence>
<sequence length="470" mass="49654">MSCRAARPLHSSVLAPLRRQHPVHAARRPLLAPSRLVVRSGGAEADQLQQTARDGHLNNSGRPKPQRVGPCSNPNCGSPTTSGQWYLAPEGSGVAGAVCFRCYQYNRLKGVLPILAPAAILREVPQKRLVSGMQLQRAAVSLARCATGATITTAGMVYCQSPKGSGVAGVVCARCYSYNRRNGVLPVSPKRPKLHGPCCNPACGATETTKSWHSAPEGSGVAGAVCARCYKYNRLKGLLPLSPVQPKLHGPCSNPACGATETTGNWNSAPEGSGVAGAVCDRCYKYNRRKGALPVWRILPKLHGPCSNPACGATESTKSWHSAPEGSGVAGAVCSRCYHYNRLKGVLPVSPKRAKLHGPCCNPACGAPETSVRWYSAPKGSGVAGAVCSRCYQCNRLKGVLPVSPKRAKLHGPCCNPACGATETSFGWYSAPKGSGVAGAVCSRCYQYNRLKGVLPMFPPLVYWTKLHDS</sequence>
<organism evidence="2 3">
    <name type="scientific">Chlorella vulgaris</name>
    <name type="common">Green alga</name>
    <dbReference type="NCBI Taxonomy" id="3077"/>
    <lineage>
        <taxon>Eukaryota</taxon>
        <taxon>Viridiplantae</taxon>
        <taxon>Chlorophyta</taxon>
        <taxon>core chlorophytes</taxon>
        <taxon>Trebouxiophyceae</taxon>
        <taxon>Chlorellales</taxon>
        <taxon>Chlorellaceae</taxon>
        <taxon>Chlorella clade</taxon>
        <taxon>Chlorella</taxon>
    </lineage>
</organism>
<keyword evidence="3" id="KW-1185">Reference proteome</keyword>
<name>A0A9D4TLL5_CHLVU</name>
<gene>
    <name evidence="2" type="ORF">D9Q98_007557</name>
</gene>
<feature type="region of interest" description="Disordered" evidence="1">
    <location>
        <begin position="51"/>
        <end position="74"/>
    </location>
</feature>
<dbReference type="OrthoDB" id="4364980at2759"/>